<accession>A0A1M5GTN7</accession>
<proteinExistence type="predicted"/>
<protein>
    <recommendedName>
        <fullName evidence="1">Glycosyltransferase 2-like domain-containing protein</fullName>
    </recommendedName>
</protein>
<keyword evidence="3" id="KW-1185">Reference proteome</keyword>
<dbReference type="EMBL" id="FQWE01000004">
    <property type="protein sequence ID" value="SHG07037.1"/>
    <property type="molecule type" value="Genomic_DNA"/>
</dbReference>
<sequence length="297" mass="34874">MTKVSIIVPCYNQAQYLPEALQSVLDQTYSNWECIIVNDGSPDDTDKVAQEWLRKDPRFKYIYKENGGLSSARNAGIEIAEGEFMQFLDSDDILVSNKLELSLTNIIRENALIVVSNFRMFTNDCDESTEPFCVLKAEYLNYENILLNWDIQFSIPIHCGFFKKSFFDVFRFPIELKAKEDWMMWISIFENNPKSIFIDEVLVGYRLHQASMTKDKKIMETNYFASLIYLKNRLKDSDFEKLLTKKISFLNDKIIYNELKFQNIKNSNSYKLGFKIRDLSDKIGILDLFKLIVKKYK</sequence>
<organism evidence="2 3">
    <name type="scientific">Flavobacterium segetis</name>
    <dbReference type="NCBI Taxonomy" id="271157"/>
    <lineage>
        <taxon>Bacteria</taxon>
        <taxon>Pseudomonadati</taxon>
        <taxon>Bacteroidota</taxon>
        <taxon>Flavobacteriia</taxon>
        <taxon>Flavobacteriales</taxon>
        <taxon>Flavobacteriaceae</taxon>
        <taxon>Flavobacterium</taxon>
    </lineage>
</organism>
<reference evidence="3" key="1">
    <citation type="submission" date="2016-11" db="EMBL/GenBank/DDBJ databases">
        <authorList>
            <person name="Varghese N."/>
            <person name="Submissions S."/>
        </authorList>
    </citation>
    <scope>NUCLEOTIDE SEQUENCE [LARGE SCALE GENOMIC DNA]</scope>
    <source>
        <strain evidence="3">DSM 19741</strain>
    </source>
</reference>
<dbReference type="InterPro" id="IPR029044">
    <property type="entry name" value="Nucleotide-diphossugar_trans"/>
</dbReference>
<dbReference type="Proteomes" id="UP000184036">
    <property type="component" value="Unassembled WGS sequence"/>
</dbReference>
<feature type="domain" description="Glycosyltransferase 2-like" evidence="1">
    <location>
        <begin position="5"/>
        <end position="166"/>
    </location>
</feature>
<evidence type="ECO:0000313" key="3">
    <source>
        <dbReference type="Proteomes" id="UP000184036"/>
    </source>
</evidence>
<dbReference type="STRING" id="271157.SAMN05444396_104147"/>
<evidence type="ECO:0000313" key="2">
    <source>
        <dbReference type="EMBL" id="SHG07037.1"/>
    </source>
</evidence>
<dbReference type="GO" id="GO:0016758">
    <property type="term" value="F:hexosyltransferase activity"/>
    <property type="evidence" value="ECO:0007669"/>
    <property type="project" value="UniProtKB-ARBA"/>
</dbReference>
<dbReference type="Gene3D" id="3.90.550.10">
    <property type="entry name" value="Spore Coat Polysaccharide Biosynthesis Protein SpsA, Chain A"/>
    <property type="match status" value="1"/>
</dbReference>
<dbReference type="Pfam" id="PF00535">
    <property type="entry name" value="Glycos_transf_2"/>
    <property type="match status" value="1"/>
</dbReference>
<dbReference type="SUPFAM" id="SSF53448">
    <property type="entry name" value="Nucleotide-diphospho-sugar transferases"/>
    <property type="match status" value="1"/>
</dbReference>
<dbReference type="AlphaFoldDB" id="A0A1M5GTN7"/>
<gene>
    <name evidence="2" type="ORF">SAMN05444396_104147</name>
</gene>
<dbReference type="InterPro" id="IPR001173">
    <property type="entry name" value="Glyco_trans_2-like"/>
</dbReference>
<dbReference type="OrthoDB" id="597270at2"/>
<dbReference type="CDD" id="cd00761">
    <property type="entry name" value="Glyco_tranf_GTA_type"/>
    <property type="match status" value="1"/>
</dbReference>
<dbReference type="PANTHER" id="PTHR22916">
    <property type="entry name" value="GLYCOSYLTRANSFERASE"/>
    <property type="match status" value="1"/>
</dbReference>
<evidence type="ECO:0000259" key="1">
    <source>
        <dbReference type="Pfam" id="PF00535"/>
    </source>
</evidence>
<dbReference type="PANTHER" id="PTHR22916:SF3">
    <property type="entry name" value="UDP-GLCNAC:BETAGAL BETA-1,3-N-ACETYLGLUCOSAMINYLTRANSFERASE-LIKE PROTEIN 1"/>
    <property type="match status" value="1"/>
</dbReference>
<dbReference type="RefSeq" id="WP_072990139.1">
    <property type="nucleotide sequence ID" value="NZ_FQWE01000004.1"/>
</dbReference>
<name>A0A1M5GTN7_9FLAO</name>